<feature type="compositionally biased region" description="Acidic residues" evidence="1">
    <location>
        <begin position="70"/>
        <end position="79"/>
    </location>
</feature>
<evidence type="ECO:0000313" key="2">
    <source>
        <dbReference type="EMBL" id="SVC87599.1"/>
    </source>
</evidence>
<accession>A0A382QQ03</accession>
<reference evidence="2" key="1">
    <citation type="submission" date="2018-05" db="EMBL/GenBank/DDBJ databases">
        <authorList>
            <person name="Lanie J.A."/>
            <person name="Ng W.-L."/>
            <person name="Kazmierczak K.M."/>
            <person name="Andrzejewski T.M."/>
            <person name="Davidsen T.M."/>
            <person name="Wayne K.J."/>
            <person name="Tettelin H."/>
            <person name="Glass J.I."/>
            <person name="Rusch D."/>
            <person name="Podicherti R."/>
            <person name="Tsui H.-C.T."/>
            <person name="Winkler M.E."/>
        </authorList>
    </citation>
    <scope>NUCLEOTIDE SEQUENCE</scope>
</reference>
<protein>
    <submittedName>
        <fullName evidence="2">Uncharacterized protein</fullName>
    </submittedName>
</protein>
<feature type="compositionally biased region" description="Basic and acidic residues" evidence="1">
    <location>
        <begin position="48"/>
        <end position="62"/>
    </location>
</feature>
<dbReference type="EMBL" id="UINC01116095">
    <property type="protein sequence ID" value="SVC87599.1"/>
    <property type="molecule type" value="Genomic_DNA"/>
</dbReference>
<feature type="region of interest" description="Disordered" evidence="1">
    <location>
        <begin position="48"/>
        <end position="79"/>
    </location>
</feature>
<gene>
    <name evidence="2" type="ORF">METZ01_LOCUS340453</name>
</gene>
<sequence length="79" mass="9702">MIKMKKLLFNEQNDKSQYEMIMGVIEQFLELRDDFDLRMNKIEKMLNKMKPELDKEPQRLEPNKFSSDDYMIDDDEDDY</sequence>
<dbReference type="AlphaFoldDB" id="A0A382QQ03"/>
<evidence type="ECO:0000256" key="1">
    <source>
        <dbReference type="SAM" id="MobiDB-lite"/>
    </source>
</evidence>
<organism evidence="2">
    <name type="scientific">marine metagenome</name>
    <dbReference type="NCBI Taxonomy" id="408172"/>
    <lineage>
        <taxon>unclassified sequences</taxon>
        <taxon>metagenomes</taxon>
        <taxon>ecological metagenomes</taxon>
    </lineage>
</organism>
<proteinExistence type="predicted"/>
<name>A0A382QQ03_9ZZZZ</name>